<dbReference type="PROSITE" id="PS50883">
    <property type="entry name" value="EAL"/>
    <property type="match status" value="1"/>
</dbReference>
<reference evidence="5 6" key="1">
    <citation type="journal article" date="2012" name="J. Bacteriol.">
        <title>Genome Sequence of Pectin-Degrading Alishewanella aestuarii Strain B11T, Isolated from Tidal Flat Sediment.</title>
        <authorList>
            <person name="Jung J."/>
            <person name="Choi S."/>
            <person name="Chun J."/>
            <person name="Park W."/>
        </authorList>
    </citation>
    <scope>NUCLEOTIDE SEQUENCE [LARGE SCALE GENOMIC DNA]</scope>
    <source>
        <strain evidence="5 6">B11</strain>
    </source>
</reference>
<dbReference type="InterPro" id="IPR001789">
    <property type="entry name" value="Sig_transdc_resp-reg_receiver"/>
</dbReference>
<dbReference type="PANTHER" id="PTHR33121:SF71">
    <property type="entry name" value="OXYGEN SENSOR PROTEIN DOSP"/>
    <property type="match status" value="1"/>
</dbReference>
<dbReference type="CDD" id="cd01948">
    <property type="entry name" value="EAL"/>
    <property type="match status" value="1"/>
</dbReference>
<name>J1QLF7_9ALTE</name>
<dbReference type="GO" id="GO:0000160">
    <property type="term" value="P:phosphorelay signal transduction system"/>
    <property type="evidence" value="ECO:0007669"/>
    <property type="project" value="InterPro"/>
</dbReference>
<dbReference type="EMBL" id="ALAB01000005">
    <property type="protein sequence ID" value="EJI86431.1"/>
    <property type="molecule type" value="Genomic_DNA"/>
</dbReference>
<dbReference type="Pfam" id="PF00072">
    <property type="entry name" value="Response_reg"/>
    <property type="match status" value="1"/>
</dbReference>
<dbReference type="GO" id="GO:0071111">
    <property type="term" value="F:cyclic-guanylate-specific phosphodiesterase activity"/>
    <property type="evidence" value="ECO:0007669"/>
    <property type="project" value="InterPro"/>
</dbReference>
<dbReference type="InterPro" id="IPR035919">
    <property type="entry name" value="EAL_sf"/>
</dbReference>
<sequence>MRVYLQQALAKDQLMTSKETEDGFLFLADDDSASVPKEPAAGVWPLLIVDDDQEIHTVTKLALSDLVVLGKQLEFHHAYSGQQALDFLKQHPDTALVLLDVVMETDDAGLQVVRRIRDELQMDELRIVLRTGQPGYAPEESVIKEYDINDYKTKTELTRSKLVTTIISSLRSYQQIKTINQNRRGLQKIIKAGANLLEQHSLHEFSEGVVTQISSLIGLHAEGVLCAQIEDDGTASDKIYVLGAAGHYAPFIKCQLDRLDNKRIVEQINLCLKNRQHLFSDQDTVLYLGNEKHNAAVYIETNRPIEDADKQLIEVFLSNISVGYENVALFQQLKHAAYIDPLTKTPNRNEFIQILQDTRRFEPEHMVAVLVDIDHFSDVNDGLGQDVGNELLIAITLRLIEHFGISSQLGRIGADVFALAGPEDELTPERLTAVFAQPFQASEHSLQMNATFGICRLREAAEQGMVIMKQVYIALNKAKKTLGVHHQYYEPAMEEEVTERLTMLRMLRADFALDKLELWYQPQLCLKSQAVVGMEALLRWPHQPGRYISPAIFIPLAEYSGLIVDIGQWVLEQACKQLQQLAAANCGSLRIAVNVSMPQFRSPHFVPSVIDTVKRYQVNPQLLELEITESVVMDEPKIVIDALQQLKSFGIKVAIDDFGIGFSSLSYLQQLPLDRIKVDRAFVSTVTNEGGGLIAETIISLGKRIGLSTIAEGVETKEQLQAVMAMGCEEVQGYLFAKPMPAADLMQYLLAYQDGKLRP</sequence>
<feature type="modified residue" description="4-aspartylphosphate" evidence="1">
    <location>
        <position position="100"/>
    </location>
</feature>
<dbReference type="InterPro" id="IPR001633">
    <property type="entry name" value="EAL_dom"/>
</dbReference>
<dbReference type="SUPFAM" id="SSF141868">
    <property type="entry name" value="EAL domain-like"/>
    <property type="match status" value="1"/>
</dbReference>
<protein>
    <submittedName>
        <fullName evidence="5">Response regulator/GGDEF/EAL domain-containing protein</fullName>
    </submittedName>
</protein>
<dbReference type="Proteomes" id="UP000012043">
    <property type="component" value="Unassembled WGS sequence"/>
</dbReference>
<dbReference type="PROSITE" id="PS50110">
    <property type="entry name" value="RESPONSE_REGULATORY"/>
    <property type="match status" value="1"/>
</dbReference>
<feature type="domain" description="EAL" evidence="3">
    <location>
        <begin position="500"/>
        <end position="753"/>
    </location>
</feature>
<comment type="caution">
    <text evidence="5">The sequence shown here is derived from an EMBL/GenBank/DDBJ whole genome shotgun (WGS) entry which is preliminary data.</text>
</comment>
<dbReference type="InterPro" id="IPR043128">
    <property type="entry name" value="Rev_trsase/Diguanyl_cyclase"/>
</dbReference>
<dbReference type="Gene3D" id="3.20.20.450">
    <property type="entry name" value="EAL domain"/>
    <property type="match status" value="1"/>
</dbReference>
<dbReference type="SUPFAM" id="SSF55073">
    <property type="entry name" value="Nucleotide cyclase"/>
    <property type="match status" value="1"/>
</dbReference>
<dbReference type="Gene3D" id="3.30.70.270">
    <property type="match status" value="1"/>
</dbReference>
<dbReference type="CDD" id="cd01949">
    <property type="entry name" value="GGDEF"/>
    <property type="match status" value="1"/>
</dbReference>
<dbReference type="Pfam" id="PF00563">
    <property type="entry name" value="EAL"/>
    <property type="match status" value="1"/>
</dbReference>
<organism evidence="5 6">
    <name type="scientific">Alishewanella aestuarii B11</name>
    <dbReference type="NCBI Taxonomy" id="1197174"/>
    <lineage>
        <taxon>Bacteria</taxon>
        <taxon>Pseudomonadati</taxon>
        <taxon>Pseudomonadota</taxon>
        <taxon>Gammaproteobacteria</taxon>
        <taxon>Alteromonadales</taxon>
        <taxon>Alteromonadaceae</taxon>
        <taxon>Alishewanella</taxon>
    </lineage>
</organism>
<dbReference type="InterPro" id="IPR021800">
    <property type="entry name" value="DUF3369"/>
</dbReference>
<dbReference type="Pfam" id="PF11849">
    <property type="entry name" value="DUF3369"/>
    <property type="match status" value="1"/>
</dbReference>
<dbReference type="InterPro" id="IPR050706">
    <property type="entry name" value="Cyclic-di-GMP_PDE-like"/>
</dbReference>
<dbReference type="CDD" id="cd00156">
    <property type="entry name" value="REC"/>
    <property type="match status" value="1"/>
</dbReference>
<evidence type="ECO:0000313" key="5">
    <source>
        <dbReference type="EMBL" id="EJI86431.1"/>
    </source>
</evidence>
<dbReference type="SMART" id="SM00052">
    <property type="entry name" value="EAL"/>
    <property type="match status" value="1"/>
</dbReference>
<accession>J1QLF7</accession>
<dbReference type="PATRIC" id="fig|1197174.4.peg.733"/>
<proteinExistence type="predicted"/>
<dbReference type="InterPro" id="IPR011006">
    <property type="entry name" value="CheY-like_superfamily"/>
</dbReference>
<keyword evidence="1" id="KW-0597">Phosphoprotein</keyword>
<evidence type="ECO:0000256" key="1">
    <source>
        <dbReference type="PROSITE-ProRule" id="PRU00169"/>
    </source>
</evidence>
<dbReference type="AlphaFoldDB" id="J1QLF7"/>
<feature type="domain" description="Response regulatory" evidence="2">
    <location>
        <begin position="45"/>
        <end position="169"/>
    </location>
</feature>
<dbReference type="PANTHER" id="PTHR33121">
    <property type="entry name" value="CYCLIC DI-GMP PHOSPHODIESTERASE PDEF"/>
    <property type="match status" value="1"/>
</dbReference>
<dbReference type="SMART" id="SM00267">
    <property type="entry name" value="GGDEF"/>
    <property type="match status" value="1"/>
</dbReference>
<evidence type="ECO:0000259" key="4">
    <source>
        <dbReference type="PROSITE" id="PS50887"/>
    </source>
</evidence>
<dbReference type="InterPro" id="IPR029787">
    <property type="entry name" value="Nucleotide_cyclase"/>
</dbReference>
<dbReference type="Pfam" id="PF00990">
    <property type="entry name" value="GGDEF"/>
    <property type="match status" value="1"/>
</dbReference>
<dbReference type="Gene3D" id="3.40.50.2300">
    <property type="match status" value="1"/>
</dbReference>
<keyword evidence="6" id="KW-1185">Reference proteome</keyword>
<evidence type="ECO:0000259" key="3">
    <source>
        <dbReference type="PROSITE" id="PS50883"/>
    </source>
</evidence>
<evidence type="ECO:0000313" key="6">
    <source>
        <dbReference type="Proteomes" id="UP000012043"/>
    </source>
</evidence>
<feature type="domain" description="GGDEF" evidence="4">
    <location>
        <begin position="364"/>
        <end position="492"/>
    </location>
</feature>
<dbReference type="NCBIfam" id="TIGR00254">
    <property type="entry name" value="GGDEF"/>
    <property type="match status" value="1"/>
</dbReference>
<gene>
    <name evidence="5" type="ORF">AEST_07470</name>
</gene>
<dbReference type="SUPFAM" id="SSF52172">
    <property type="entry name" value="CheY-like"/>
    <property type="match status" value="1"/>
</dbReference>
<dbReference type="InterPro" id="IPR000160">
    <property type="entry name" value="GGDEF_dom"/>
</dbReference>
<dbReference type="PROSITE" id="PS50887">
    <property type="entry name" value="GGDEF"/>
    <property type="match status" value="1"/>
</dbReference>
<evidence type="ECO:0000259" key="2">
    <source>
        <dbReference type="PROSITE" id="PS50110"/>
    </source>
</evidence>